<feature type="chain" id="PRO_5039272103" evidence="1">
    <location>
        <begin position="25"/>
        <end position="214"/>
    </location>
</feature>
<comment type="caution">
    <text evidence="3">The sequence shown here is derived from an EMBL/GenBank/DDBJ whole genome shotgun (WGS) entry which is preliminary data.</text>
</comment>
<evidence type="ECO:0000259" key="2">
    <source>
        <dbReference type="Pfam" id="PF14289"/>
    </source>
</evidence>
<dbReference type="Proteomes" id="UP000823598">
    <property type="component" value="Unassembled WGS sequence"/>
</dbReference>
<evidence type="ECO:0000313" key="3">
    <source>
        <dbReference type="EMBL" id="MBO8475704.1"/>
    </source>
</evidence>
<keyword evidence="1" id="KW-0732">Signal</keyword>
<organism evidence="3 4">
    <name type="scientific">Candidatus Limisoma faecipullorum</name>
    <dbReference type="NCBI Taxonomy" id="2840854"/>
    <lineage>
        <taxon>Bacteria</taxon>
        <taxon>Pseudomonadati</taxon>
        <taxon>Bacteroidota</taxon>
        <taxon>Bacteroidia</taxon>
        <taxon>Bacteroidales</taxon>
        <taxon>Candidatus Limisoma</taxon>
    </lineage>
</organism>
<reference evidence="3" key="1">
    <citation type="submission" date="2020-10" db="EMBL/GenBank/DDBJ databases">
        <authorList>
            <person name="Gilroy R."/>
        </authorList>
    </citation>
    <scope>NUCLEOTIDE SEQUENCE</scope>
    <source>
        <strain evidence="3">6919</strain>
    </source>
</reference>
<evidence type="ECO:0000313" key="4">
    <source>
        <dbReference type="Proteomes" id="UP000823598"/>
    </source>
</evidence>
<dbReference type="PROSITE" id="PS51257">
    <property type="entry name" value="PROKAR_LIPOPROTEIN"/>
    <property type="match status" value="1"/>
</dbReference>
<reference evidence="3" key="2">
    <citation type="journal article" date="2021" name="PeerJ">
        <title>Extensive microbial diversity within the chicken gut microbiome revealed by metagenomics and culture.</title>
        <authorList>
            <person name="Gilroy R."/>
            <person name="Ravi A."/>
            <person name="Getino M."/>
            <person name="Pursley I."/>
            <person name="Horton D.L."/>
            <person name="Alikhan N.F."/>
            <person name="Baker D."/>
            <person name="Gharbi K."/>
            <person name="Hall N."/>
            <person name="Watson M."/>
            <person name="Adriaenssens E.M."/>
            <person name="Foster-Nyarko E."/>
            <person name="Jarju S."/>
            <person name="Secka A."/>
            <person name="Antonio M."/>
            <person name="Oren A."/>
            <person name="Chaudhuri R.R."/>
            <person name="La Ragione R."/>
            <person name="Hildebrand F."/>
            <person name="Pallen M.J."/>
        </authorList>
    </citation>
    <scope>NUCLEOTIDE SEQUENCE</scope>
    <source>
        <strain evidence="3">6919</strain>
    </source>
</reference>
<dbReference type="InterPro" id="IPR025380">
    <property type="entry name" value="DUF4369"/>
</dbReference>
<dbReference type="AlphaFoldDB" id="A0A9D9IPQ5"/>
<dbReference type="EMBL" id="JADIMC010000022">
    <property type="protein sequence ID" value="MBO8475704.1"/>
    <property type="molecule type" value="Genomic_DNA"/>
</dbReference>
<protein>
    <submittedName>
        <fullName evidence="3">DUF4369 domain-containing protein</fullName>
    </submittedName>
</protein>
<gene>
    <name evidence="3" type="ORF">IAB88_01765</name>
</gene>
<name>A0A9D9IPQ5_9BACT</name>
<proteinExistence type="predicted"/>
<sequence>MKAIKLCIFLVVAFSLASCGEDSAGIYRINGSLVNGREASNAYLYVFYPEYQKVRLEDSTTVVDGAFMFEGRCDLPAEAYVGLDGEMRDVCSFILTGAVIDMKIGNNSYIVTGTADNDKLSALLTKQHTAVNERMRLQKEYQRLQADSVLTKAAEDSLLNSYRNQSVGLRESVLAVLNDKKSSPLLSRMVFRMFSSFFPKSEADSLALLVEKMD</sequence>
<feature type="domain" description="DUF4369" evidence="2">
    <location>
        <begin position="27"/>
        <end position="120"/>
    </location>
</feature>
<accession>A0A9D9IPQ5</accession>
<feature type="signal peptide" evidence="1">
    <location>
        <begin position="1"/>
        <end position="24"/>
    </location>
</feature>
<evidence type="ECO:0000256" key="1">
    <source>
        <dbReference type="SAM" id="SignalP"/>
    </source>
</evidence>
<dbReference type="Pfam" id="PF14289">
    <property type="entry name" value="DUF4369"/>
    <property type="match status" value="1"/>
</dbReference>